<dbReference type="Gene3D" id="1.20.1250.20">
    <property type="entry name" value="MFS general substrate transporter like domains"/>
    <property type="match status" value="1"/>
</dbReference>
<feature type="transmembrane region" description="Helical" evidence="6">
    <location>
        <begin position="375"/>
        <end position="393"/>
    </location>
</feature>
<keyword evidence="3 6" id="KW-0812">Transmembrane</keyword>
<reference evidence="8 9" key="1">
    <citation type="submission" date="2018-07" db="EMBL/GenBank/DDBJ databases">
        <title>Exploring interactions and the metabolic potential of the ultra-small soil bacteria Hylemonella gracilis.</title>
        <authorList>
            <person name="Tyc O."/>
            <person name="Kulkarni P."/>
            <person name="Gawehns F."/>
            <person name="Hundscheid M."/>
            <person name="Zweers H."/>
            <person name="Garbeva P."/>
        </authorList>
    </citation>
    <scope>NUCLEOTIDE SEQUENCE [LARGE SCALE GENOMIC DNA]</scope>
    <source>
        <strain evidence="8 9">NS1</strain>
    </source>
</reference>
<name>A0A4P6UHE6_9BURK</name>
<dbReference type="InterPro" id="IPR011701">
    <property type="entry name" value="MFS"/>
</dbReference>
<evidence type="ECO:0000313" key="8">
    <source>
        <dbReference type="EMBL" id="QBK03447.1"/>
    </source>
</evidence>
<dbReference type="GO" id="GO:0022857">
    <property type="term" value="F:transmembrane transporter activity"/>
    <property type="evidence" value="ECO:0007669"/>
    <property type="project" value="InterPro"/>
</dbReference>
<proteinExistence type="predicted"/>
<evidence type="ECO:0000256" key="3">
    <source>
        <dbReference type="ARBA" id="ARBA00022692"/>
    </source>
</evidence>
<dbReference type="Pfam" id="PF07690">
    <property type="entry name" value="MFS_1"/>
    <property type="match status" value="1"/>
</dbReference>
<organism evidence="8 9">
    <name type="scientific">Hylemonella gracilis</name>
    <dbReference type="NCBI Taxonomy" id="80880"/>
    <lineage>
        <taxon>Bacteria</taxon>
        <taxon>Pseudomonadati</taxon>
        <taxon>Pseudomonadota</taxon>
        <taxon>Betaproteobacteria</taxon>
        <taxon>Burkholderiales</taxon>
        <taxon>Comamonadaceae</taxon>
        <taxon>Hylemonella</taxon>
    </lineage>
</organism>
<dbReference type="InterPro" id="IPR050189">
    <property type="entry name" value="MFS_Efflux_Transporters"/>
</dbReference>
<dbReference type="PROSITE" id="PS50850">
    <property type="entry name" value="MFS"/>
    <property type="match status" value="1"/>
</dbReference>
<feature type="transmembrane region" description="Helical" evidence="6">
    <location>
        <begin position="121"/>
        <end position="141"/>
    </location>
</feature>
<keyword evidence="2" id="KW-1003">Cell membrane</keyword>
<feature type="transmembrane region" description="Helical" evidence="6">
    <location>
        <begin position="348"/>
        <end position="369"/>
    </location>
</feature>
<dbReference type="PANTHER" id="PTHR43124:SF5">
    <property type="entry name" value="PURINE RIBONUCLEOSIDE EFFLUX PUMP NEPI"/>
    <property type="match status" value="1"/>
</dbReference>
<feature type="transmembrane region" description="Helical" evidence="6">
    <location>
        <begin position="153"/>
        <end position="172"/>
    </location>
</feature>
<dbReference type="RefSeq" id="WP_131276907.1">
    <property type="nucleotide sequence ID" value="NZ_CP031395.1"/>
</dbReference>
<feature type="domain" description="Major facilitator superfamily (MFS) profile" evidence="7">
    <location>
        <begin position="26"/>
        <end position="400"/>
    </location>
</feature>
<evidence type="ECO:0000256" key="5">
    <source>
        <dbReference type="ARBA" id="ARBA00023136"/>
    </source>
</evidence>
<dbReference type="InterPro" id="IPR020846">
    <property type="entry name" value="MFS_dom"/>
</dbReference>
<dbReference type="InterPro" id="IPR036259">
    <property type="entry name" value="MFS_trans_sf"/>
</dbReference>
<dbReference type="OrthoDB" id="9812189at2"/>
<feature type="transmembrane region" description="Helical" evidence="6">
    <location>
        <begin position="256"/>
        <end position="276"/>
    </location>
</feature>
<evidence type="ECO:0000256" key="1">
    <source>
        <dbReference type="ARBA" id="ARBA00004651"/>
    </source>
</evidence>
<evidence type="ECO:0000256" key="4">
    <source>
        <dbReference type="ARBA" id="ARBA00022989"/>
    </source>
</evidence>
<evidence type="ECO:0000313" key="9">
    <source>
        <dbReference type="Proteomes" id="UP000292939"/>
    </source>
</evidence>
<sequence length="402" mass="41190">MSDSSCTACADLHALPAPDTQARWAAVTSLTLGVFSLVTAEFLPASLLTGIATDLGISAGAAGQTVTATALVGAVAAPSIPLLTRRFDRKHVMLVLTLLLLISNVMAATATSLTVLLSARVLLGVALGGFWSMAAALAMRLVPTALFARAMSLILTGVSVATVCAAPIGAWMGELWGWRSAFTAAGIVGVIAFLAQLWTLPALPPQDKPNLRVLGELLTRPGVRVALLAVLLVISGHFAGFTYVRPLMEQVAHLSVGAISAVLLGYGIGGFFGNLAGGFIAERSERQAIVVGGGLIVALAVSLLLLGHWPLVTSLAIVLWGFAFGFFPVGFQTWIVRVAPDQAEGAGGLLVAAFQIAIAMGAIGGGLLVDQIGALGGPAFATLTIALGTLLALRHGPRPVRN</sequence>
<feature type="transmembrane region" description="Helical" evidence="6">
    <location>
        <begin position="225"/>
        <end position="244"/>
    </location>
</feature>
<feature type="transmembrane region" description="Helical" evidence="6">
    <location>
        <begin position="55"/>
        <end position="80"/>
    </location>
</feature>
<feature type="transmembrane region" description="Helical" evidence="6">
    <location>
        <begin position="184"/>
        <end position="204"/>
    </location>
</feature>
<keyword evidence="5 6" id="KW-0472">Membrane</keyword>
<dbReference type="CDD" id="cd17324">
    <property type="entry name" value="MFS_NepI_like"/>
    <property type="match status" value="1"/>
</dbReference>
<dbReference type="SUPFAM" id="SSF103473">
    <property type="entry name" value="MFS general substrate transporter"/>
    <property type="match status" value="1"/>
</dbReference>
<evidence type="ECO:0000256" key="2">
    <source>
        <dbReference type="ARBA" id="ARBA00022475"/>
    </source>
</evidence>
<dbReference type="PANTHER" id="PTHR43124">
    <property type="entry name" value="PURINE EFFLUX PUMP PBUE"/>
    <property type="match status" value="1"/>
</dbReference>
<evidence type="ECO:0000259" key="7">
    <source>
        <dbReference type="PROSITE" id="PS50850"/>
    </source>
</evidence>
<comment type="subcellular location">
    <subcellularLocation>
        <location evidence="1">Cell membrane</location>
        <topology evidence="1">Multi-pass membrane protein</topology>
    </subcellularLocation>
</comment>
<feature type="transmembrane region" description="Helical" evidence="6">
    <location>
        <begin position="92"/>
        <end position="115"/>
    </location>
</feature>
<protein>
    <submittedName>
        <fullName evidence="8">MFS transporter</fullName>
    </submittedName>
</protein>
<dbReference type="Proteomes" id="UP000292939">
    <property type="component" value="Chromosome"/>
</dbReference>
<accession>A0A4P6UHE6</accession>
<feature type="transmembrane region" description="Helical" evidence="6">
    <location>
        <begin position="315"/>
        <end position="336"/>
    </location>
</feature>
<dbReference type="EMBL" id="CP031395">
    <property type="protein sequence ID" value="QBK03447.1"/>
    <property type="molecule type" value="Genomic_DNA"/>
</dbReference>
<feature type="transmembrane region" description="Helical" evidence="6">
    <location>
        <begin position="24"/>
        <end position="43"/>
    </location>
</feature>
<gene>
    <name evidence="8" type="ORF">DW355_00475</name>
</gene>
<feature type="transmembrane region" description="Helical" evidence="6">
    <location>
        <begin position="288"/>
        <end position="309"/>
    </location>
</feature>
<dbReference type="KEGG" id="hgr:DW355_00475"/>
<dbReference type="AlphaFoldDB" id="A0A4P6UHE6"/>
<keyword evidence="4 6" id="KW-1133">Transmembrane helix</keyword>
<evidence type="ECO:0000256" key="6">
    <source>
        <dbReference type="SAM" id="Phobius"/>
    </source>
</evidence>
<dbReference type="GO" id="GO:0005886">
    <property type="term" value="C:plasma membrane"/>
    <property type="evidence" value="ECO:0007669"/>
    <property type="project" value="UniProtKB-SubCell"/>
</dbReference>